<proteinExistence type="predicted"/>
<evidence type="ECO:0000313" key="1">
    <source>
        <dbReference type="EMBL" id="MCH6168676.1"/>
    </source>
</evidence>
<reference evidence="1 2" key="1">
    <citation type="submission" date="2022-03" db="EMBL/GenBank/DDBJ databases">
        <title>Pseudonocardia alaer sp. nov., a novel actinomycete isolated from reed forest soil.</title>
        <authorList>
            <person name="Wang L."/>
        </authorList>
    </citation>
    <scope>NUCLEOTIDE SEQUENCE [LARGE SCALE GENOMIC DNA]</scope>
    <source>
        <strain evidence="1 2">Y-16303</strain>
    </source>
</reference>
<evidence type="ECO:0000313" key="2">
    <source>
        <dbReference type="Proteomes" id="UP001299970"/>
    </source>
</evidence>
<sequence>MSNLHVIYRQDEGEGGSEEWSAYSYPHSIYAAGLSVDEARAEFREAAKFALGDLDQITLVEHIERPLVPGAYIRVAVDRRMLDRDETAKVMGTSLKYSHQLKDFEVTMPLAATGDAVVIACVPSDQLGWIFEQMNDYDAVAVCALGPTVGNMQSAWWSYLAGPEAIVPGDRPQQSLAAGGLSSKSTISDFMRANATATGRTLVGAAG</sequence>
<gene>
    <name evidence="1" type="ORF">MMF94_23535</name>
</gene>
<keyword evidence="2" id="KW-1185">Reference proteome</keyword>
<dbReference type="RefSeq" id="WP_241039315.1">
    <property type="nucleotide sequence ID" value="NZ_BAAAJF010000022.1"/>
</dbReference>
<comment type="caution">
    <text evidence="1">The sequence shown here is derived from an EMBL/GenBank/DDBJ whole genome shotgun (WGS) entry which is preliminary data.</text>
</comment>
<protein>
    <submittedName>
        <fullName evidence="1">Uncharacterized protein</fullName>
    </submittedName>
</protein>
<organism evidence="1 2">
    <name type="scientific">Pseudonocardia alaniniphila</name>
    <dbReference type="NCBI Taxonomy" id="75291"/>
    <lineage>
        <taxon>Bacteria</taxon>
        <taxon>Bacillati</taxon>
        <taxon>Actinomycetota</taxon>
        <taxon>Actinomycetes</taxon>
        <taxon>Pseudonocardiales</taxon>
        <taxon>Pseudonocardiaceae</taxon>
        <taxon>Pseudonocardia</taxon>
    </lineage>
</organism>
<name>A0ABS9TJF2_9PSEU</name>
<dbReference type="Proteomes" id="UP001299970">
    <property type="component" value="Unassembled WGS sequence"/>
</dbReference>
<accession>A0ABS9TJF2</accession>
<dbReference type="EMBL" id="JAKXMK010000020">
    <property type="protein sequence ID" value="MCH6168676.1"/>
    <property type="molecule type" value="Genomic_DNA"/>
</dbReference>